<dbReference type="EMBL" id="JROO01000095">
    <property type="protein sequence ID" value="KIH96371.1"/>
    <property type="molecule type" value="Genomic_DNA"/>
</dbReference>
<dbReference type="AlphaFoldDB" id="A0A0C2J4Q8"/>
<feature type="non-terminal residue" evidence="2">
    <location>
        <position position="1"/>
    </location>
</feature>
<organism evidence="2 3">
    <name type="scientific">Streptomonospora alba</name>
    <dbReference type="NCBI Taxonomy" id="183763"/>
    <lineage>
        <taxon>Bacteria</taxon>
        <taxon>Bacillati</taxon>
        <taxon>Actinomycetota</taxon>
        <taxon>Actinomycetes</taxon>
        <taxon>Streptosporangiales</taxon>
        <taxon>Nocardiopsidaceae</taxon>
        <taxon>Streptomonospora</taxon>
    </lineage>
</organism>
<dbReference type="Proteomes" id="UP000031675">
    <property type="component" value="Unassembled WGS sequence"/>
</dbReference>
<sequence>PPRGGDPFTAAAGGYRSDYGQPSPSPEAPLHGNAAASDRDAAYSEAPSYSGSEPSGYPQYDGDPSTTGGYTYGTASTVYNDT</sequence>
<evidence type="ECO:0000313" key="3">
    <source>
        <dbReference type="Proteomes" id="UP000031675"/>
    </source>
</evidence>
<feature type="compositionally biased region" description="Low complexity" evidence="1">
    <location>
        <begin position="43"/>
        <end position="58"/>
    </location>
</feature>
<protein>
    <submittedName>
        <fullName evidence="2">Uncharacterized protein</fullName>
    </submittedName>
</protein>
<proteinExistence type="predicted"/>
<dbReference type="RefSeq" id="WP_040276959.1">
    <property type="nucleotide sequence ID" value="NZ_JROO01000095.1"/>
</dbReference>
<name>A0A0C2J4Q8_9ACTN</name>
<accession>A0A0C2J4Q8</accession>
<reference evidence="3" key="1">
    <citation type="journal article" date="2015" name="Chem. Biol.">
        <title>Structure, bioactivity, and resistance mechanism of streptomonomicin, an unusual lasso Peptide from an understudied halophilic actinomycete.</title>
        <authorList>
            <person name="Metelev M."/>
            <person name="Tietz J.I."/>
            <person name="Melby J.O."/>
            <person name="Blair P.M."/>
            <person name="Zhu L."/>
            <person name="Livnat I."/>
            <person name="Severinov K."/>
            <person name="Mitchell D.A."/>
        </authorList>
    </citation>
    <scope>NUCLEOTIDE SEQUENCE [LARGE SCALE GENOMIC DNA]</scope>
    <source>
        <strain evidence="3">YIM 90003</strain>
    </source>
</reference>
<keyword evidence="3" id="KW-1185">Reference proteome</keyword>
<gene>
    <name evidence="2" type="ORF">LP52_25420</name>
</gene>
<feature type="non-terminal residue" evidence="2">
    <location>
        <position position="82"/>
    </location>
</feature>
<evidence type="ECO:0000313" key="2">
    <source>
        <dbReference type="EMBL" id="KIH96371.1"/>
    </source>
</evidence>
<comment type="caution">
    <text evidence="2">The sequence shown here is derived from an EMBL/GenBank/DDBJ whole genome shotgun (WGS) entry which is preliminary data.</text>
</comment>
<feature type="region of interest" description="Disordered" evidence="1">
    <location>
        <begin position="1"/>
        <end position="82"/>
    </location>
</feature>
<evidence type="ECO:0000256" key="1">
    <source>
        <dbReference type="SAM" id="MobiDB-lite"/>
    </source>
</evidence>